<comment type="caution">
    <text evidence="1">The sequence shown here is derived from an EMBL/GenBank/DDBJ whole genome shotgun (WGS) entry which is preliminary data.</text>
</comment>
<organism evidence="1 2">
    <name type="scientific">Persea americana</name>
    <name type="common">Avocado</name>
    <dbReference type="NCBI Taxonomy" id="3435"/>
    <lineage>
        <taxon>Eukaryota</taxon>
        <taxon>Viridiplantae</taxon>
        <taxon>Streptophyta</taxon>
        <taxon>Embryophyta</taxon>
        <taxon>Tracheophyta</taxon>
        <taxon>Spermatophyta</taxon>
        <taxon>Magnoliopsida</taxon>
        <taxon>Magnoliidae</taxon>
        <taxon>Laurales</taxon>
        <taxon>Lauraceae</taxon>
        <taxon>Persea</taxon>
    </lineage>
</organism>
<keyword evidence="2" id="KW-1185">Reference proteome</keyword>
<reference evidence="1 2" key="1">
    <citation type="journal article" date="2022" name="Hortic Res">
        <title>A haplotype resolved chromosomal level avocado genome allows analysis of novel avocado genes.</title>
        <authorList>
            <person name="Nath O."/>
            <person name="Fletcher S.J."/>
            <person name="Hayward A."/>
            <person name="Shaw L.M."/>
            <person name="Masouleh A.K."/>
            <person name="Furtado A."/>
            <person name="Henry R.J."/>
            <person name="Mitter N."/>
        </authorList>
    </citation>
    <scope>NUCLEOTIDE SEQUENCE [LARGE SCALE GENOMIC DNA]</scope>
    <source>
        <strain evidence="2">cv. Hass</strain>
    </source>
</reference>
<evidence type="ECO:0000313" key="1">
    <source>
        <dbReference type="EMBL" id="KAJ8649906.1"/>
    </source>
</evidence>
<protein>
    <submittedName>
        <fullName evidence="1">Uncharacterized protein</fullName>
    </submittedName>
</protein>
<gene>
    <name evidence="1" type="ORF">MRB53_002929</name>
</gene>
<accession>A0ACC2MW45</accession>
<dbReference type="Proteomes" id="UP001234297">
    <property type="component" value="Chromosome 1"/>
</dbReference>
<evidence type="ECO:0000313" key="2">
    <source>
        <dbReference type="Proteomes" id="UP001234297"/>
    </source>
</evidence>
<name>A0ACC2MW45_PERAE</name>
<dbReference type="EMBL" id="CM056809">
    <property type="protein sequence ID" value="KAJ8649906.1"/>
    <property type="molecule type" value="Genomic_DNA"/>
</dbReference>
<sequence>MTKECSWTFNYGFQVAVNIAADGDRTLDRLDVPLLDEDRPRLLAKGLHLRLWQVLALHQMLDLAVQIPMRRHPFRPSSLLLLLSPPSDLQHHQSHDGIYQARVRVSIIPRKRSSFAFPSPTFSRVRFRVSLRRLLFF</sequence>
<proteinExistence type="predicted"/>